<comment type="caution">
    <text evidence="1">The sequence shown here is derived from an EMBL/GenBank/DDBJ whole genome shotgun (WGS) entry which is preliminary data.</text>
</comment>
<name>A0A3S5CN03_9PLAT</name>
<accession>A0A3S5CN03</accession>
<protein>
    <submittedName>
        <fullName evidence="1">Uncharacterized protein</fullName>
    </submittedName>
</protein>
<gene>
    <name evidence="1" type="ORF">PXEA_LOCUS15630</name>
</gene>
<reference evidence="1" key="1">
    <citation type="submission" date="2018-11" db="EMBL/GenBank/DDBJ databases">
        <authorList>
            <consortium name="Pathogen Informatics"/>
        </authorList>
    </citation>
    <scope>NUCLEOTIDE SEQUENCE</scope>
</reference>
<keyword evidence="2" id="KW-1185">Reference proteome</keyword>
<dbReference type="AlphaFoldDB" id="A0A3S5CN03"/>
<dbReference type="EMBL" id="CAAALY010055135">
    <property type="protein sequence ID" value="VEL22190.1"/>
    <property type="molecule type" value="Genomic_DNA"/>
</dbReference>
<proteinExistence type="predicted"/>
<sequence>MMREVAAELFSSSPLADYSKTSVASASVSPISPTANGLFAHSHKHMCTHIFTYRECPLMATLKMSVFATGFMFRSGSMAEQVDCGSGSWPLSPRALTKMADVEAFINGPECCEIRAPARP</sequence>
<evidence type="ECO:0000313" key="1">
    <source>
        <dbReference type="EMBL" id="VEL22190.1"/>
    </source>
</evidence>
<dbReference type="Proteomes" id="UP000784294">
    <property type="component" value="Unassembled WGS sequence"/>
</dbReference>
<organism evidence="1 2">
    <name type="scientific">Protopolystoma xenopodis</name>
    <dbReference type="NCBI Taxonomy" id="117903"/>
    <lineage>
        <taxon>Eukaryota</taxon>
        <taxon>Metazoa</taxon>
        <taxon>Spiralia</taxon>
        <taxon>Lophotrochozoa</taxon>
        <taxon>Platyhelminthes</taxon>
        <taxon>Monogenea</taxon>
        <taxon>Polyopisthocotylea</taxon>
        <taxon>Polystomatidea</taxon>
        <taxon>Polystomatidae</taxon>
        <taxon>Protopolystoma</taxon>
    </lineage>
</organism>
<evidence type="ECO:0000313" key="2">
    <source>
        <dbReference type="Proteomes" id="UP000784294"/>
    </source>
</evidence>